<dbReference type="RefSeq" id="WP_061276222.1">
    <property type="nucleotide sequence ID" value="NZ_CBCRXN010000064.1"/>
</dbReference>
<dbReference type="EMBL" id="NKUC01000046">
    <property type="protein sequence ID" value="PYD55817.1"/>
    <property type="molecule type" value="Genomic_DNA"/>
</dbReference>
<dbReference type="STRING" id="1220579.GCA_001571345_02989"/>
<sequence>MRANERMLRALARVSARAVVHVARRFAPVLDAGIVDEGGCAYLAYCRARVALPAGPDETGRECWVNSLHVEDWYRTHVLLAALGFSDAVFALWEKQHGRRDGLVCLISKNRVAGSARHAVVWKMHRHRPGQDWLAADLSGYDDAVLELTSRNDITLVKERLCLRA</sequence>
<gene>
    <name evidence="1" type="ORF">CFR75_14320</name>
</gene>
<comment type="caution">
    <text evidence="1">The sequence shown here is derived from an EMBL/GenBank/DDBJ whole genome shotgun (WGS) entry which is preliminary data.</text>
</comment>
<protein>
    <submittedName>
        <fullName evidence="1">Uncharacterized protein</fullName>
    </submittedName>
</protein>
<accession>A0A318PYW3</accession>
<reference evidence="1 2" key="1">
    <citation type="submission" date="2017-07" db="EMBL/GenBank/DDBJ databases">
        <title>A draft genome sequence of Komagataeibacter xylinus LMG 1515.</title>
        <authorList>
            <person name="Skraban J."/>
            <person name="Cleenwerck I."/>
            <person name="Vandamme P."/>
            <person name="Trcek J."/>
        </authorList>
    </citation>
    <scope>NUCLEOTIDE SEQUENCE [LARGE SCALE GENOMIC DNA]</scope>
    <source>
        <strain evidence="1 2">LMG 1515</strain>
    </source>
</reference>
<evidence type="ECO:0000313" key="2">
    <source>
        <dbReference type="Proteomes" id="UP000248257"/>
    </source>
</evidence>
<keyword evidence="2" id="KW-1185">Reference proteome</keyword>
<proteinExistence type="predicted"/>
<dbReference type="OrthoDB" id="1075158at2"/>
<dbReference type="Proteomes" id="UP000248257">
    <property type="component" value="Unassembled WGS sequence"/>
</dbReference>
<organism evidence="1 2">
    <name type="scientific">Komagataeibacter xylinus</name>
    <name type="common">Gluconacetobacter xylinus</name>
    <dbReference type="NCBI Taxonomy" id="28448"/>
    <lineage>
        <taxon>Bacteria</taxon>
        <taxon>Pseudomonadati</taxon>
        <taxon>Pseudomonadota</taxon>
        <taxon>Alphaproteobacteria</taxon>
        <taxon>Acetobacterales</taxon>
        <taxon>Acetobacteraceae</taxon>
        <taxon>Komagataeibacter</taxon>
    </lineage>
</organism>
<evidence type="ECO:0000313" key="1">
    <source>
        <dbReference type="EMBL" id="PYD55817.1"/>
    </source>
</evidence>
<dbReference type="AlphaFoldDB" id="A0A318PYW3"/>
<name>A0A318PYW3_KOMXY</name>